<feature type="domain" description="Peptidase M14" evidence="1">
    <location>
        <begin position="48"/>
        <end position="180"/>
    </location>
</feature>
<dbReference type="GO" id="GO:0008270">
    <property type="term" value="F:zinc ion binding"/>
    <property type="evidence" value="ECO:0007669"/>
    <property type="project" value="InterPro"/>
</dbReference>
<dbReference type="RefSeq" id="WP_097443434.1">
    <property type="nucleotide sequence ID" value="NZ_NBWU01000005.1"/>
</dbReference>
<evidence type="ECO:0000259" key="1">
    <source>
        <dbReference type="Pfam" id="PF00246"/>
    </source>
</evidence>
<dbReference type="InterPro" id="IPR000834">
    <property type="entry name" value="Peptidase_M14"/>
</dbReference>
<comment type="caution">
    <text evidence="2">The sequence shown here is derived from an EMBL/GenBank/DDBJ whole genome shotgun (WGS) entry which is preliminary data.</text>
</comment>
<evidence type="ECO:0000313" key="2">
    <source>
        <dbReference type="EMBL" id="PCE63482.1"/>
    </source>
</evidence>
<keyword evidence="3" id="KW-1185">Reference proteome</keyword>
<organism evidence="2 3">
    <name type="scientific">Sediminicola luteus</name>
    <dbReference type="NCBI Taxonomy" id="319238"/>
    <lineage>
        <taxon>Bacteria</taxon>
        <taxon>Pseudomonadati</taxon>
        <taxon>Bacteroidota</taxon>
        <taxon>Flavobacteriia</taxon>
        <taxon>Flavobacteriales</taxon>
        <taxon>Flavobacteriaceae</taxon>
        <taxon>Sediminicola</taxon>
    </lineage>
</organism>
<dbReference type="AlphaFoldDB" id="A0A2A4G6W6"/>
<dbReference type="GO" id="GO:0006508">
    <property type="term" value="P:proteolysis"/>
    <property type="evidence" value="ECO:0007669"/>
    <property type="project" value="InterPro"/>
</dbReference>
<accession>A0A2A4G6W6</accession>
<dbReference type="OrthoDB" id="9767214at2"/>
<sequence length="581" mass="67071">MKNLYFCGLFLALIGCETVTQNEEPEFTTVFETSKGSETATYQETLDFYMALAKEYPEINFQNIGETDSGLPLHLVTYNPEGEFDFNSIREEKAIILVNNGIHPGESDGIDATMMLFRDLASGKLKQPLNTVITAIPIYNVGGALNRNSYSRTNQNGPKSYGFRGNARNFDLNRDFIKSDTKNAQTFSQIFHLVKPHVFIDNHVSNGADYQYTLTHLFTQHNRLGGAAGNYLEKELRPQLENALEKDGWPITPYVNVFGRTPDAGFSQFMDYSRYSSGYTTLWNTLGMMVETHMLKPYDQRVKGTYTLMEKMLGIVDPESDNVKNVVAEAHRQMLEKKHYPLQWTLDSTQTRSLDFKGFEGEWTTSAATGLNRLRYDRSKPFEKPVTYYDHYKPVDSIAIPEGYLIPKQWREVIARLDQNQIEYIALEKDTVLEVESYRIADFGTAKSPFEGHYIHYNTQVKATTKNMAFKTGDLWVPTQQAGIRYLLETLEPQAPDSFFNWNYFDIILQQKEHFSPYVFEDTALNMLENDSLLKKEFDSIRTADPRLIDNPYSQLDWLHKRSKHYEKAHLQYPIYRVPKQ</sequence>
<gene>
    <name evidence="2" type="ORF">B7P33_14830</name>
</gene>
<dbReference type="PROSITE" id="PS51257">
    <property type="entry name" value="PROKAR_LIPOPROTEIN"/>
    <property type="match status" value="1"/>
</dbReference>
<name>A0A2A4G6W6_9FLAO</name>
<dbReference type="SUPFAM" id="SSF53187">
    <property type="entry name" value="Zn-dependent exopeptidases"/>
    <property type="match status" value="1"/>
</dbReference>
<dbReference type="GO" id="GO:0004181">
    <property type="term" value="F:metallocarboxypeptidase activity"/>
    <property type="evidence" value="ECO:0007669"/>
    <property type="project" value="InterPro"/>
</dbReference>
<dbReference type="Gene3D" id="3.40.630.10">
    <property type="entry name" value="Zn peptidases"/>
    <property type="match status" value="1"/>
</dbReference>
<dbReference type="Proteomes" id="UP000219559">
    <property type="component" value="Unassembled WGS sequence"/>
</dbReference>
<dbReference type="EMBL" id="NBWU01000005">
    <property type="protein sequence ID" value="PCE63482.1"/>
    <property type="molecule type" value="Genomic_DNA"/>
</dbReference>
<reference evidence="2 3" key="1">
    <citation type="submission" date="2017-04" db="EMBL/GenBank/DDBJ databases">
        <title>A new member of the family Flavobacteriaceae isolated from ascidians.</title>
        <authorList>
            <person name="Chen L."/>
        </authorList>
    </citation>
    <scope>NUCLEOTIDE SEQUENCE [LARGE SCALE GENOMIC DNA]</scope>
    <source>
        <strain evidence="2 3">HQA918</strain>
    </source>
</reference>
<evidence type="ECO:0000313" key="3">
    <source>
        <dbReference type="Proteomes" id="UP000219559"/>
    </source>
</evidence>
<dbReference type="CDD" id="cd06241">
    <property type="entry name" value="M14-like"/>
    <property type="match status" value="1"/>
</dbReference>
<proteinExistence type="predicted"/>
<dbReference type="Pfam" id="PF00246">
    <property type="entry name" value="Peptidase_M14"/>
    <property type="match status" value="1"/>
</dbReference>
<protein>
    <recommendedName>
        <fullName evidence="1">Peptidase M14 domain-containing protein</fullName>
    </recommendedName>
</protein>